<dbReference type="GO" id="GO:0016614">
    <property type="term" value="F:oxidoreductase activity, acting on CH-OH group of donors"/>
    <property type="evidence" value="ECO:0007669"/>
    <property type="project" value="InterPro"/>
</dbReference>
<dbReference type="SUPFAM" id="SSF56796">
    <property type="entry name" value="Dehydroquinate synthase-like"/>
    <property type="match status" value="1"/>
</dbReference>
<dbReference type="Gene3D" id="1.20.1090.10">
    <property type="entry name" value="Dehydroquinate synthase-like - alpha domain"/>
    <property type="match status" value="1"/>
</dbReference>
<accession>A0A938XR84</accession>
<evidence type="ECO:0000256" key="3">
    <source>
        <dbReference type="ARBA" id="ARBA00023027"/>
    </source>
</evidence>
<dbReference type="AlphaFoldDB" id="A0A938XR84"/>
<dbReference type="RefSeq" id="WP_239550897.1">
    <property type="nucleotide sequence ID" value="NZ_JAFBDQ010000003.1"/>
</dbReference>
<name>A0A938XR84_9FIRM</name>
<keyword evidence="1" id="KW-0479">Metal-binding</keyword>
<keyword evidence="3" id="KW-0520">NAD</keyword>
<dbReference type="InterPro" id="IPR016205">
    <property type="entry name" value="Glycerol_DH"/>
</dbReference>
<dbReference type="Proteomes" id="UP000774000">
    <property type="component" value="Unassembled WGS sequence"/>
</dbReference>
<dbReference type="PANTHER" id="PTHR43616">
    <property type="entry name" value="GLYCEROL DEHYDROGENASE"/>
    <property type="match status" value="1"/>
</dbReference>
<evidence type="ECO:0000313" key="5">
    <source>
        <dbReference type="Proteomes" id="UP000774000"/>
    </source>
</evidence>
<proteinExistence type="predicted"/>
<keyword evidence="5" id="KW-1185">Reference proteome</keyword>
<keyword evidence="2" id="KW-0560">Oxidoreductase</keyword>
<evidence type="ECO:0000256" key="1">
    <source>
        <dbReference type="ARBA" id="ARBA00022723"/>
    </source>
</evidence>
<evidence type="ECO:0000256" key="2">
    <source>
        <dbReference type="ARBA" id="ARBA00023002"/>
    </source>
</evidence>
<sequence>MVLTDKSPQLIEEVIEFCQELGLPTTLADLGIIEINESEIMDVAEASCAEGETIYNLPFEVTPKMVKDAILAADRLGR</sequence>
<dbReference type="GO" id="GO:0005829">
    <property type="term" value="C:cytosol"/>
    <property type="evidence" value="ECO:0007669"/>
    <property type="project" value="TreeGrafter"/>
</dbReference>
<dbReference type="PANTHER" id="PTHR43616:SF5">
    <property type="entry name" value="GLYCEROL DEHYDROGENASE 1"/>
    <property type="match status" value="1"/>
</dbReference>
<comment type="caution">
    <text evidence="4">The sequence shown here is derived from an EMBL/GenBank/DDBJ whole genome shotgun (WGS) entry which is preliminary data.</text>
</comment>
<dbReference type="EMBL" id="JAFBDQ010000003">
    <property type="protein sequence ID" value="MBM7555903.1"/>
    <property type="molecule type" value="Genomic_DNA"/>
</dbReference>
<reference evidence="4" key="1">
    <citation type="submission" date="2021-01" db="EMBL/GenBank/DDBJ databases">
        <title>Genomic Encyclopedia of Type Strains, Phase IV (KMG-IV): sequencing the most valuable type-strain genomes for metagenomic binning, comparative biology and taxonomic classification.</title>
        <authorList>
            <person name="Goeker M."/>
        </authorList>
    </citation>
    <scope>NUCLEOTIDE SEQUENCE</scope>
    <source>
        <strain evidence="4">DSM 23230</strain>
    </source>
</reference>
<dbReference type="GO" id="GO:0046872">
    <property type="term" value="F:metal ion binding"/>
    <property type="evidence" value="ECO:0007669"/>
    <property type="project" value="UniProtKB-KW"/>
</dbReference>
<protein>
    <submittedName>
        <fullName evidence="4">Glycerol dehydrogenase-like iron-containing ADH family enzyme</fullName>
    </submittedName>
</protein>
<organism evidence="4 5">
    <name type="scientific">Halanaerobacter jeridensis</name>
    <dbReference type="NCBI Taxonomy" id="706427"/>
    <lineage>
        <taxon>Bacteria</taxon>
        <taxon>Bacillati</taxon>
        <taxon>Bacillota</taxon>
        <taxon>Clostridia</taxon>
        <taxon>Halanaerobiales</taxon>
        <taxon>Halobacteroidaceae</taxon>
        <taxon>Halanaerobacter</taxon>
    </lineage>
</organism>
<evidence type="ECO:0000313" key="4">
    <source>
        <dbReference type="EMBL" id="MBM7555903.1"/>
    </source>
</evidence>
<gene>
    <name evidence="4" type="ORF">JOC47_000737</name>
</gene>